<sequence length="185" mass="20012">MSRKQLLATDVSTKVNSIGVIRHPGDICRVITAAITKSTGGRRLCINSFQRSDPGGSGSYIEVGSVGCDLCGYGGLKVRYGGARQIAVRMGVSVTYPQNYVFLAGILNRVIPIGDDRKSIQPLFFGVPVCCMRWGRRTVFRYVALVAKITECSVIQFADWVVALVVEISKLAKLVQVVDNAAIAN</sequence>
<accession>A0A061JKM1</accession>
<protein>
    <submittedName>
        <fullName evidence="1">Uncharacterized protein</fullName>
    </submittedName>
</protein>
<reference evidence="1 2" key="1">
    <citation type="journal article" date="2013" name="Genome Announc.">
        <title>Draft Genome of the Nitrogen-Fixing Bacterium Pseudomonas stutzeri Strain KOS6 Isolated from Industrial Hydrocarbon Sludge.</title>
        <authorList>
            <person name="Grigoryeva T.V."/>
            <person name="Laikov A.V."/>
            <person name="Naumova R.P."/>
            <person name="Manolov A.I."/>
            <person name="Larin A.K."/>
            <person name="Karpova I.Y."/>
            <person name="Semashko T.A."/>
            <person name="Alexeev D.G."/>
            <person name="Kostryukova E.S."/>
            <person name="Muller R."/>
            <person name="Govorun V.M."/>
        </authorList>
    </citation>
    <scope>NUCLEOTIDE SEQUENCE [LARGE SCALE GENOMIC DNA]</scope>
    <source>
        <strain evidence="1 2">KOS6</strain>
    </source>
</reference>
<gene>
    <name evidence="1" type="ORF">B597_015925</name>
</gene>
<evidence type="ECO:0000313" key="1">
    <source>
        <dbReference type="EMBL" id="EWC40217.1"/>
    </source>
</evidence>
<dbReference type="Proteomes" id="UP000026923">
    <property type="component" value="Unassembled WGS sequence"/>
</dbReference>
<organism evidence="1 2">
    <name type="scientific">Stutzerimonas stutzeri KOS6</name>
    <dbReference type="NCBI Taxonomy" id="1218352"/>
    <lineage>
        <taxon>Bacteria</taxon>
        <taxon>Pseudomonadati</taxon>
        <taxon>Pseudomonadota</taxon>
        <taxon>Gammaproteobacteria</taxon>
        <taxon>Pseudomonadales</taxon>
        <taxon>Pseudomonadaceae</taxon>
        <taxon>Stutzerimonas</taxon>
    </lineage>
</organism>
<dbReference type="AlphaFoldDB" id="A0A061JKM1"/>
<dbReference type="EMBL" id="AMCZ02000023">
    <property type="protein sequence ID" value="EWC40217.1"/>
    <property type="molecule type" value="Genomic_DNA"/>
</dbReference>
<dbReference type="HOGENOM" id="CLU_1460121_0_0_6"/>
<comment type="caution">
    <text evidence="1">The sequence shown here is derived from an EMBL/GenBank/DDBJ whole genome shotgun (WGS) entry which is preliminary data.</text>
</comment>
<name>A0A061JKM1_STUST</name>
<proteinExistence type="predicted"/>
<evidence type="ECO:0000313" key="2">
    <source>
        <dbReference type="Proteomes" id="UP000026923"/>
    </source>
</evidence>